<dbReference type="NCBIfam" id="TIGR00724">
    <property type="entry name" value="urea_amlyse_rel"/>
    <property type="match status" value="1"/>
</dbReference>
<dbReference type="SUPFAM" id="SSF50891">
    <property type="entry name" value="Cyclophilin-like"/>
    <property type="match status" value="1"/>
</dbReference>
<sequence>MSQMVEEAYPLFQVDDAWLPLTVQDLGRPGFQHLGIPVSGAMDRYALTVGNQLLGNDEGAAGLEVTLGHTRLVSHCDAILCITGADLNAKLEGNYLPLWETFEIKKGQALTFERPIQGVRAYVCVAGGIDSPEWLGSQSVYEKGGFGLAFRVGDNVYASSETTQAPLGQRAALDLIPIYTSDVTLRIVMSPYAERLTKTAVNDFFDKPFTFKKGDRMGCMLHHESLLEHELAESMISDVVSFGTIQIPANGQPMILLADRQTTGGYTTVGTVISADHWKCAQLKPGDRVRFQALTIDEADQLLEPWRHV</sequence>
<protein>
    <submittedName>
        <fullName evidence="5">Antagonist of KipI</fullName>
    </submittedName>
</protein>
<dbReference type="InterPro" id="IPR052708">
    <property type="entry name" value="PxpC"/>
</dbReference>
<dbReference type="Proteomes" id="UP001549167">
    <property type="component" value="Unassembled WGS sequence"/>
</dbReference>
<dbReference type="SMART" id="SM00797">
    <property type="entry name" value="AHS2"/>
    <property type="match status" value="1"/>
</dbReference>
<keyword evidence="3" id="KW-0067">ATP-binding</keyword>
<comment type="caution">
    <text evidence="5">The sequence shown here is derived from an EMBL/GenBank/DDBJ whole genome shotgun (WGS) entry which is preliminary data.</text>
</comment>
<evidence type="ECO:0000256" key="1">
    <source>
        <dbReference type="ARBA" id="ARBA00022741"/>
    </source>
</evidence>
<evidence type="ECO:0000256" key="2">
    <source>
        <dbReference type="ARBA" id="ARBA00022801"/>
    </source>
</evidence>
<dbReference type="InterPro" id="IPR029000">
    <property type="entry name" value="Cyclophilin-like_dom_sf"/>
</dbReference>
<dbReference type="EMBL" id="JBEPMX010000012">
    <property type="protein sequence ID" value="MET3684142.1"/>
    <property type="molecule type" value="Genomic_DNA"/>
</dbReference>
<keyword evidence="2" id="KW-0378">Hydrolase</keyword>
<dbReference type="InterPro" id="IPR003778">
    <property type="entry name" value="CT_A_B"/>
</dbReference>
<dbReference type="PANTHER" id="PTHR43309:SF5">
    <property type="entry name" value="5-OXOPROLINASE SUBUNIT C"/>
    <property type="match status" value="1"/>
</dbReference>
<evidence type="ECO:0000259" key="4">
    <source>
        <dbReference type="SMART" id="SM00797"/>
    </source>
</evidence>
<evidence type="ECO:0000256" key="3">
    <source>
        <dbReference type="ARBA" id="ARBA00022840"/>
    </source>
</evidence>
<proteinExistence type="predicted"/>
<gene>
    <name evidence="5" type="ORF">ABID56_002268</name>
</gene>
<accession>A0ABV2KX29</accession>
<organism evidence="5 6">
    <name type="scientific">Alkalibacillus flavidus</name>
    <dbReference type="NCBI Taxonomy" id="546021"/>
    <lineage>
        <taxon>Bacteria</taxon>
        <taxon>Bacillati</taxon>
        <taxon>Bacillota</taxon>
        <taxon>Bacilli</taxon>
        <taxon>Bacillales</taxon>
        <taxon>Bacillaceae</taxon>
        <taxon>Alkalibacillus</taxon>
    </lineage>
</organism>
<dbReference type="Pfam" id="PF02626">
    <property type="entry name" value="CT_A_B"/>
    <property type="match status" value="1"/>
</dbReference>
<keyword evidence="6" id="KW-1185">Reference proteome</keyword>
<keyword evidence="1" id="KW-0547">Nucleotide-binding</keyword>
<evidence type="ECO:0000313" key="5">
    <source>
        <dbReference type="EMBL" id="MET3684142.1"/>
    </source>
</evidence>
<evidence type="ECO:0000313" key="6">
    <source>
        <dbReference type="Proteomes" id="UP001549167"/>
    </source>
</evidence>
<name>A0ABV2KX29_9BACI</name>
<dbReference type="PANTHER" id="PTHR43309">
    <property type="entry name" value="5-OXOPROLINASE SUBUNIT C"/>
    <property type="match status" value="1"/>
</dbReference>
<feature type="domain" description="Carboxyltransferase" evidence="4">
    <location>
        <begin position="33"/>
        <end position="309"/>
    </location>
</feature>
<reference evidence="5 6" key="1">
    <citation type="submission" date="2024-06" db="EMBL/GenBank/DDBJ databases">
        <title>Genomic Encyclopedia of Type Strains, Phase IV (KMG-IV): sequencing the most valuable type-strain genomes for metagenomic binning, comparative biology and taxonomic classification.</title>
        <authorList>
            <person name="Goeker M."/>
        </authorList>
    </citation>
    <scope>NUCLEOTIDE SEQUENCE [LARGE SCALE GENOMIC DNA]</scope>
    <source>
        <strain evidence="5 6">DSM 23520</strain>
    </source>
</reference>
<dbReference type="Gene3D" id="2.40.100.10">
    <property type="entry name" value="Cyclophilin-like"/>
    <property type="match status" value="1"/>
</dbReference>